<comment type="subcellular location">
    <subcellularLocation>
        <location evidence="9">Cytoplasm</location>
    </subcellularLocation>
</comment>
<evidence type="ECO:0000256" key="2">
    <source>
        <dbReference type="ARBA" id="ARBA00011738"/>
    </source>
</evidence>
<dbReference type="PROSITE" id="PS50862">
    <property type="entry name" value="AA_TRNA_LIGASE_II"/>
    <property type="match status" value="1"/>
</dbReference>
<evidence type="ECO:0000256" key="3">
    <source>
        <dbReference type="ARBA" id="ARBA00022598"/>
    </source>
</evidence>
<dbReference type="AlphaFoldDB" id="A0A7C3I5B2"/>
<comment type="catalytic activity">
    <reaction evidence="8 9">
        <text>tRNA(His) + L-histidine + ATP = L-histidyl-tRNA(His) + AMP + diphosphate + H(+)</text>
        <dbReference type="Rhea" id="RHEA:17313"/>
        <dbReference type="Rhea" id="RHEA-COMP:9665"/>
        <dbReference type="Rhea" id="RHEA-COMP:9689"/>
        <dbReference type="ChEBI" id="CHEBI:15378"/>
        <dbReference type="ChEBI" id="CHEBI:30616"/>
        <dbReference type="ChEBI" id="CHEBI:33019"/>
        <dbReference type="ChEBI" id="CHEBI:57595"/>
        <dbReference type="ChEBI" id="CHEBI:78442"/>
        <dbReference type="ChEBI" id="CHEBI:78527"/>
        <dbReference type="ChEBI" id="CHEBI:456215"/>
        <dbReference type="EC" id="6.1.1.21"/>
    </reaction>
</comment>
<dbReference type="GO" id="GO:0006427">
    <property type="term" value="P:histidyl-tRNA aminoacylation"/>
    <property type="evidence" value="ECO:0007669"/>
    <property type="project" value="UniProtKB-UniRule"/>
</dbReference>
<dbReference type="Pfam" id="PF03129">
    <property type="entry name" value="HGTP_anticodon"/>
    <property type="match status" value="1"/>
</dbReference>
<evidence type="ECO:0000256" key="6">
    <source>
        <dbReference type="ARBA" id="ARBA00022917"/>
    </source>
</evidence>
<name>A0A7C3I5B2_9SPIR</name>
<dbReference type="Gene3D" id="3.40.50.800">
    <property type="entry name" value="Anticodon-binding domain"/>
    <property type="match status" value="1"/>
</dbReference>
<evidence type="ECO:0000256" key="9">
    <source>
        <dbReference type="HAMAP-Rule" id="MF_00127"/>
    </source>
</evidence>
<keyword evidence="5 9" id="KW-0067">ATP-binding</keyword>
<dbReference type="InterPro" id="IPR036621">
    <property type="entry name" value="Anticodon-bd_dom_sf"/>
</dbReference>
<dbReference type="InterPro" id="IPR004516">
    <property type="entry name" value="HisRS/HisZ"/>
</dbReference>
<dbReference type="SUPFAM" id="SSF52954">
    <property type="entry name" value="Class II aaRS ABD-related"/>
    <property type="match status" value="1"/>
</dbReference>
<dbReference type="HAMAP" id="MF_00127">
    <property type="entry name" value="His_tRNA_synth"/>
    <property type="match status" value="1"/>
</dbReference>
<feature type="binding site" evidence="10">
    <location>
        <position position="112"/>
    </location>
    <ligand>
        <name>L-histidine</name>
        <dbReference type="ChEBI" id="CHEBI:57595"/>
    </ligand>
</feature>
<feature type="binding site" evidence="10">
    <location>
        <position position="130"/>
    </location>
    <ligand>
        <name>L-histidine</name>
        <dbReference type="ChEBI" id="CHEBI:57595"/>
    </ligand>
</feature>
<evidence type="ECO:0000256" key="10">
    <source>
        <dbReference type="PIRSR" id="PIRSR001549-1"/>
    </source>
</evidence>
<dbReference type="NCBIfam" id="TIGR00442">
    <property type="entry name" value="hisS"/>
    <property type="match status" value="1"/>
</dbReference>
<dbReference type="InterPro" id="IPR004154">
    <property type="entry name" value="Anticodon-bd"/>
</dbReference>
<dbReference type="InterPro" id="IPR015807">
    <property type="entry name" value="His-tRNA-ligase"/>
</dbReference>
<accession>A0A7C3I5B2</accession>
<dbReference type="Pfam" id="PF13393">
    <property type="entry name" value="tRNA-synt_His"/>
    <property type="match status" value="1"/>
</dbReference>
<comment type="similarity">
    <text evidence="1 9">Belongs to the class-II aminoacyl-tRNA synthetase family.</text>
</comment>
<gene>
    <name evidence="9" type="primary">hisS</name>
    <name evidence="12" type="ORF">ENS59_02360</name>
</gene>
<dbReference type="InterPro" id="IPR045864">
    <property type="entry name" value="aa-tRNA-synth_II/BPL/LPL"/>
</dbReference>
<feature type="binding site" evidence="10">
    <location>
        <begin position="82"/>
        <end position="84"/>
    </location>
    <ligand>
        <name>L-histidine</name>
        <dbReference type="ChEBI" id="CHEBI:57595"/>
    </ligand>
</feature>
<dbReference type="GO" id="GO:0004821">
    <property type="term" value="F:histidine-tRNA ligase activity"/>
    <property type="evidence" value="ECO:0007669"/>
    <property type="project" value="UniProtKB-UniRule"/>
</dbReference>
<evidence type="ECO:0000256" key="4">
    <source>
        <dbReference type="ARBA" id="ARBA00022741"/>
    </source>
</evidence>
<dbReference type="PANTHER" id="PTHR11476">
    <property type="entry name" value="HISTIDYL-TRNA SYNTHETASE"/>
    <property type="match status" value="1"/>
</dbReference>
<keyword evidence="4 9" id="KW-0547">Nucleotide-binding</keyword>
<feature type="binding site" evidence="10">
    <location>
        <position position="271"/>
    </location>
    <ligand>
        <name>L-histidine</name>
        <dbReference type="ChEBI" id="CHEBI:57595"/>
    </ligand>
</feature>
<keyword evidence="3 9" id="KW-0436">Ligase</keyword>
<comment type="caution">
    <text evidence="12">The sequence shown here is derived from an EMBL/GenBank/DDBJ whole genome shotgun (WGS) entry which is preliminary data.</text>
</comment>
<evidence type="ECO:0000256" key="8">
    <source>
        <dbReference type="ARBA" id="ARBA00047639"/>
    </source>
</evidence>
<dbReference type="Gene3D" id="3.30.930.10">
    <property type="entry name" value="Bira Bifunctional Protein, Domain 2"/>
    <property type="match status" value="1"/>
</dbReference>
<feature type="binding site" evidence="10">
    <location>
        <position position="126"/>
    </location>
    <ligand>
        <name>L-histidine</name>
        <dbReference type="ChEBI" id="CHEBI:57595"/>
    </ligand>
</feature>
<dbReference type="GO" id="GO:0005737">
    <property type="term" value="C:cytoplasm"/>
    <property type="evidence" value="ECO:0007669"/>
    <property type="project" value="UniProtKB-SubCell"/>
</dbReference>
<protein>
    <recommendedName>
        <fullName evidence="9">Histidine--tRNA ligase</fullName>
        <ecNumber evidence="9">6.1.1.21</ecNumber>
    </recommendedName>
    <alternativeName>
        <fullName evidence="9">Histidyl-tRNA synthetase</fullName>
        <shortName evidence="9">HisRS</shortName>
    </alternativeName>
</protein>
<dbReference type="InterPro" id="IPR006195">
    <property type="entry name" value="aa-tRNA-synth_II"/>
</dbReference>
<evidence type="ECO:0000256" key="7">
    <source>
        <dbReference type="ARBA" id="ARBA00023146"/>
    </source>
</evidence>
<evidence type="ECO:0000313" key="12">
    <source>
        <dbReference type="EMBL" id="HFH28342.1"/>
    </source>
</evidence>
<evidence type="ECO:0000256" key="5">
    <source>
        <dbReference type="ARBA" id="ARBA00022840"/>
    </source>
</evidence>
<keyword evidence="9" id="KW-0963">Cytoplasm</keyword>
<dbReference type="InterPro" id="IPR041715">
    <property type="entry name" value="HisRS-like_core"/>
</dbReference>
<comment type="subunit">
    <text evidence="2 9">Homodimer.</text>
</comment>
<proteinExistence type="inferred from homology"/>
<feature type="domain" description="Aminoacyl-transfer RNA synthetases class-II family profile" evidence="11">
    <location>
        <begin position="24"/>
        <end position="338"/>
    </location>
</feature>
<dbReference type="EC" id="6.1.1.21" evidence="9"/>
<reference evidence="12" key="1">
    <citation type="journal article" date="2020" name="mSystems">
        <title>Genome- and Community-Level Interaction Insights into Carbon Utilization and Element Cycling Functions of Hydrothermarchaeota in Hydrothermal Sediment.</title>
        <authorList>
            <person name="Zhou Z."/>
            <person name="Liu Y."/>
            <person name="Xu W."/>
            <person name="Pan J."/>
            <person name="Luo Z.H."/>
            <person name="Li M."/>
        </authorList>
    </citation>
    <scope>NUCLEOTIDE SEQUENCE [LARGE SCALE GENOMIC DNA]</scope>
    <source>
        <strain evidence="12">SpSt-503</strain>
    </source>
</reference>
<feature type="binding site" evidence="10">
    <location>
        <begin position="275"/>
        <end position="276"/>
    </location>
    <ligand>
        <name>L-histidine</name>
        <dbReference type="ChEBI" id="CHEBI:57595"/>
    </ligand>
</feature>
<dbReference type="PANTHER" id="PTHR11476:SF7">
    <property type="entry name" value="HISTIDINE--TRNA LIGASE"/>
    <property type="match status" value="1"/>
</dbReference>
<evidence type="ECO:0000256" key="1">
    <source>
        <dbReference type="ARBA" id="ARBA00008226"/>
    </source>
</evidence>
<organism evidence="12">
    <name type="scientific">Gracilinema caldarium</name>
    <dbReference type="NCBI Taxonomy" id="215591"/>
    <lineage>
        <taxon>Bacteria</taxon>
        <taxon>Pseudomonadati</taxon>
        <taxon>Spirochaetota</taxon>
        <taxon>Spirochaetia</taxon>
        <taxon>Spirochaetales</taxon>
        <taxon>Breznakiellaceae</taxon>
        <taxon>Gracilinema</taxon>
    </lineage>
</organism>
<sequence>MAPLIEPRVLKGFRDFLPAAEIERRQLTEVIEQSFRSFGFVPIDTPALEYTEILLGKGGGETEKQVYRFKDHGDRDVALRFDLTVPFARFMAEHRAELPLPFKRYHIAKVWRGENTQRGRYREFTQCDFDIVGSESAGADFEILLMMRETLRAIGVGDVTIRMNHRGVFNRFLRRLGIEDKSVEILRTVDKLTKIGKESTLLQLSGLVGLEKAEAVLNYIQSKASYKETLAAITEAAGGPGPDTERLETLYQFMQDAGIADIFVLDPSITRGLDYYTGVVYETFLNDLPDIGSVCSGGRYDNLAALYSKEQLPGVGASIGLDRLIAALEALGRTQSRPGYAQVAIACTDEKLGGKYQALAGQLRRAGVACEVFTEAKKLVQQYALAEKKGARWVIVCPEDAFTKEPLRLTLRELATRIDTEGISVEEIAAKVTG</sequence>
<evidence type="ECO:0000259" key="11">
    <source>
        <dbReference type="PROSITE" id="PS50862"/>
    </source>
</evidence>
<keyword evidence="6 9" id="KW-0648">Protein biosynthesis</keyword>
<dbReference type="GO" id="GO:0005524">
    <property type="term" value="F:ATP binding"/>
    <property type="evidence" value="ECO:0007669"/>
    <property type="project" value="UniProtKB-UniRule"/>
</dbReference>
<dbReference type="EMBL" id="DSVL01000069">
    <property type="protein sequence ID" value="HFH28342.1"/>
    <property type="molecule type" value="Genomic_DNA"/>
</dbReference>
<keyword evidence="7 9" id="KW-0030">Aminoacyl-tRNA synthetase</keyword>
<dbReference type="PIRSF" id="PIRSF001549">
    <property type="entry name" value="His-tRNA_synth"/>
    <property type="match status" value="1"/>
</dbReference>
<dbReference type="SUPFAM" id="SSF55681">
    <property type="entry name" value="Class II aaRS and biotin synthetases"/>
    <property type="match status" value="1"/>
</dbReference>
<dbReference type="CDD" id="cd00773">
    <property type="entry name" value="HisRS-like_core"/>
    <property type="match status" value="1"/>
</dbReference>